<comment type="similarity">
    <text evidence="1">Belongs to the GerABKA family.</text>
</comment>
<sequence>MWNWLKLAEKRVTKPLNENRAPVAVFPELERNIQYIKAQLGGSFDILYKHTRIGNNRACLIMDDGMCDNLLVTQQVVAPIMQLQKAPDAPAAQMAYIRDQISAGIDQKEDHTLDEVLADIVSGVVVLLIDGAPFCEGFGVQGFPKRSIDNAQTEVQERGAQEAFVESFKDNVALLRRRVRSPVARFELQEMGATSRTRVCVCYFADRADKQMIAQIKSRLQKAELDMVLGAGYLRPFLESDVRTIFTSVGTTERPDIACAEMAEGRAVILVDGTPFALIVPYLFAENFQSMDDYNHRPYYALFIRILKFFSFLISVFLPGLYVAVCTFHQELLPASMLYDVAVQESVTPFPVMAEAIFIHFLYEIVREAGLRMPKSVGHAVSIVGALVIGDTAVSAGLIAAPMLIVVAMTAISSFVVSKIYYPVSVMRFVFMLIGGLAGFYGIVLGFGVVLFNLCAVTAYGTPFLAPFSPLLVGALARDSFWRRSWKRLGKRELEVHALEK</sequence>
<keyword evidence="3" id="KW-1133">Transmembrane helix</keyword>
<evidence type="ECO:0000313" key="5">
    <source>
        <dbReference type="Proteomes" id="UP000824071"/>
    </source>
</evidence>
<dbReference type="PIRSF" id="PIRSF005690">
    <property type="entry name" value="GerBA"/>
    <property type="match status" value="1"/>
</dbReference>
<dbReference type="Proteomes" id="UP000824071">
    <property type="component" value="Unassembled WGS sequence"/>
</dbReference>
<dbReference type="AlphaFoldDB" id="A0A9D1IGU7"/>
<dbReference type="InterPro" id="IPR050768">
    <property type="entry name" value="UPF0353/GerABKA_families"/>
</dbReference>
<evidence type="ECO:0000256" key="1">
    <source>
        <dbReference type="ARBA" id="ARBA00005278"/>
    </source>
</evidence>
<name>A0A9D1IGU7_9FIRM</name>
<keyword evidence="3" id="KW-0812">Transmembrane</keyword>
<protein>
    <submittedName>
        <fullName evidence="4">Spore germination protein</fullName>
    </submittedName>
</protein>
<feature type="transmembrane region" description="Helical" evidence="3">
    <location>
        <begin position="464"/>
        <end position="482"/>
    </location>
</feature>
<dbReference type="InterPro" id="IPR004995">
    <property type="entry name" value="Spore_Ger"/>
</dbReference>
<feature type="transmembrane region" description="Helical" evidence="3">
    <location>
        <begin position="429"/>
        <end position="452"/>
    </location>
</feature>
<feature type="transmembrane region" description="Helical" evidence="3">
    <location>
        <begin position="404"/>
        <end position="422"/>
    </location>
</feature>
<dbReference type="EMBL" id="DVMW01000043">
    <property type="protein sequence ID" value="HIU36471.1"/>
    <property type="molecule type" value="Genomic_DNA"/>
</dbReference>
<dbReference type="PANTHER" id="PTHR22550:SF5">
    <property type="entry name" value="LEUCINE ZIPPER PROTEIN 4"/>
    <property type="match status" value="1"/>
</dbReference>
<dbReference type="Pfam" id="PF03323">
    <property type="entry name" value="GerA"/>
    <property type="match status" value="1"/>
</dbReference>
<evidence type="ECO:0000256" key="3">
    <source>
        <dbReference type="SAM" id="Phobius"/>
    </source>
</evidence>
<evidence type="ECO:0000313" key="4">
    <source>
        <dbReference type="EMBL" id="HIU36471.1"/>
    </source>
</evidence>
<gene>
    <name evidence="4" type="ORF">IAC53_07705</name>
</gene>
<dbReference type="GO" id="GO:0016020">
    <property type="term" value="C:membrane"/>
    <property type="evidence" value="ECO:0007669"/>
    <property type="project" value="InterPro"/>
</dbReference>
<reference evidence="4" key="2">
    <citation type="journal article" date="2021" name="PeerJ">
        <title>Extensive microbial diversity within the chicken gut microbiome revealed by metagenomics and culture.</title>
        <authorList>
            <person name="Gilroy R."/>
            <person name="Ravi A."/>
            <person name="Getino M."/>
            <person name="Pursley I."/>
            <person name="Horton D.L."/>
            <person name="Alikhan N.F."/>
            <person name="Baker D."/>
            <person name="Gharbi K."/>
            <person name="Hall N."/>
            <person name="Watson M."/>
            <person name="Adriaenssens E.M."/>
            <person name="Foster-Nyarko E."/>
            <person name="Jarju S."/>
            <person name="Secka A."/>
            <person name="Antonio M."/>
            <person name="Oren A."/>
            <person name="Chaudhuri R.R."/>
            <person name="La Ragione R."/>
            <person name="Hildebrand F."/>
            <person name="Pallen M.J."/>
        </authorList>
    </citation>
    <scope>NUCLEOTIDE SEQUENCE</scope>
    <source>
        <strain evidence="4">ChiGjej1B1-19959</strain>
    </source>
</reference>
<keyword evidence="2 3" id="KW-0472">Membrane</keyword>
<dbReference type="PANTHER" id="PTHR22550">
    <property type="entry name" value="SPORE GERMINATION PROTEIN"/>
    <property type="match status" value="1"/>
</dbReference>
<reference evidence="4" key="1">
    <citation type="submission" date="2020-10" db="EMBL/GenBank/DDBJ databases">
        <authorList>
            <person name="Gilroy R."/>
        </authorList>
    </citation>
    <scope>NUCLEOTIDE SEQUENCE</scope>
    <source>
        <strain evidence="4">ChiGjej1B1-19959</strain>
    </source>
</reference>
<comment type="caution">
    <text evidence="4">The sequence shown here is derived from an EMBL/GenBank/DDBJ whole genome shotgun (WGS) entry which is preliminary data.</text>
</comment>
<feature type="transmembrane region" description="Helical" evidence="3">
    <location>
        <begin position="267"/>
        <end position="285"/>
    </location>
</feature>
<organism evidence="4 5">
    <name type="scientific">Candidatus Fimenecus excrementigallinarum</name>
    <dbReference type="NCBI Taxonomy" id="2840816"/>
    <lineage>
        <taxon>Bacteria</taxon>
        <taxon>Bacillati</taxon>
        <taxon>Bacillota</taxon>
        <taxon>Clostridia</taxon>
        <taxon>Candidatus Fimenecus</taxon>
    </lineage>
</organism>
<dbReference type="GO" id="GO:0009847">
    <property type="term" value="P:spore germination"/>
    <property type="evidence" value="ECO:0007669"/>
    <property type="project" value="InterPro"/>
</dbReference>
<evidence type="ECO:0000256" key="2">
    <source>
        <dbReference type="ARBA" id="ARBA00023136"/>
    </source>
</evidence>
<feature type="transmembrane region" description="Helical" evidence="3">
    <location>
        <begin position="306"/>
        <end position="330"/>
    </location>
</feature>
<proteinExistence type="inferred from homology"/>
<accession>A0A9D1IGU7</accession>